<dbReference type="EMBL" id="JAAWWB010000031">
    <property type="protein sequence ID" value="KAG6745074.1"/>
    <property type="molecule type" value="Genomic_DNA"/>
</dbReference>
<dbReference type="InterPro" id="IPR053063">
    <property type="entry name" value="PWWP_domain_containing_PDP"/>
</dbReference>
<evidence type="ECO:0000313" key="2">
    <source>
        <dbReference type="EMBL" id="KAG6745074.1"/>
    </source>
</evidence>
<comment type="caution">
    <text evidence="2">The sequence shown here is derived from an EMBL/GenBank/DDBJ whole genome shotgun (WGS) entry which is preliminary data.</text>
</comment>
<proteinExistence type="predicted"/>
<gene>
    <name evidence="2" type="ORF">POTOM_051716</name>
</gene>
<dbReference type="OrthoDB" id="62853at2759"/>
<dbReference type="PANTHER" id="PTHR42851">
    <property type="entry name" value="ALDOLASE-RELATED"/>
    <property type="match status" value="1"/>
</dbReference>
<dbReference type="AlphaFoldDB" id="A0A8X8C9Z4"/>
<evidence type="ECO:0000313" key="3">
    <source>
        <dbReference type="Proteomes" id="UP000886885"/>
    </source>
</evidence>
<keyword evidence="3" id="KW-1185">Reference proteome</keyword>
<dbReference type="Proteomes" id="UP000886885">
    <property type="component" value="Chromosome 16A"/>
</dbReference>
<protein>
    <submittedName>
        <fullName evidence="2">Uncharacterized protein</fullName>
    </submittedName>
</protein>
<evidence type="ECO:0000256" key="1">
    <source>
        <dbReference type="SAM" id="MobiDB-lite"/>
    </source>
</evidence>
<name>A0A8X8C9Z4_POPTO</name>
<organism evidence="2 3">
    <name type="scientific">Populus tomentosa</name>
    <name type="common">Chinese white poplar</name>
    <dbReference type="NCBI Taxonomy" id="118781"/>
    <lineage>
        <taxon>Eukaryota</taxon>
        <taxon>Viridiplantae</taxon>
        <taxon>Streptophyta</taxon>
        <taxon>Embryophyta</taxon>
        <taxon>Tracheophyta</taxon>
        <taxon>Spermatophyta</taxon>
        <taxon>Magnoliopsida</taxon>
        <taxon>eudicotyledons</taxon>
        <taxon>Gunneridae</taxon>
        <taxon>Pentapetalae</taxon>
        <taxon>rosids</taxon>
        <taxon>fabids</taxon>
        <taxon>Malpighiales</taxon>
        <taxon>Salicaceae</taxon>
        <taxon>Saliceae</taxon>
        <taxon>Populus</taxon>
    </lineage>
</organism>
<sequence>MSWCHVLAWLAEIYEGMQLPEIYQSSVENKNEAGEIPVKTPTEKGAPTFGKQSAVQVGPDLECEEQIVGGILETRVLKKSKRAKVVFRRCVYTETAFSSAGKYSVSYRLKYIASTNGKSSPNAAKRSQKEASSAEGIPIDASNSDE</sequence>
<dbReference type="PANTHER" id="PTHR42851:SF19">
    <property type="entry name" value="PWWP DOMAIN-CONTAINING PROTEIN 2-RELATED"/>
    <property type="match status" value="1"/>
</dbReference>
<reference evidence="2" key="1">
    <citation type="journal article" date="2020" name="bioRxiv">
        <title>Hybrid origin of Populus tomentosa Carr. identified through genome sequencing and phylogenomic analysis.</title>
        <authorList>
            <person name="An X."/>
            <person name="Gao K."/>
            <person name="Chen Z."/>
            <person name="Li J."/>
            <person name="Yang X."/>
            <person name="Yang X."/>
            <person name="Zhou J."/>
            <person name="Guo T."/>
            <person name="Zhao T."/>
            <person name="Huang S."/>
            <person name="Miao D."/>
            <person name="Khan W.U."/>
            <person name="Rao P."/>
            <person name="Ye M."/>
            <person name="Lei B."/>
            <person name="Liao W."/>
            <person name="Wang J."/>
            <person name="Ji L."/>
            <person name="Li Y."/>
            <person name="Guo B."/>
            <person name="Mustafa N.S."/>
            <person name="Li S."/>
            <person name="Yun Q."/>
            <person name="Keller S.R."/>
            <person name="Mao J."/>
            <person name="Zhang R."/>
            <person name="Strauss S.H."/>
        </authorList>
    </citation>
    <scope>NUCLEOTIDE SEQUENCE</scope>
    <source>
        <strain evidence="2">GM15</strain>
        <tissue evidence="2">Leaf</tissue>
    </source>
</reference>
<accession>A0A8X8C9Z4</accession>
<feature type="region of interest" description="Disordered" evidence="1">
    <location>
        <begin position="115"/>
        <end position="146"/>
    </location>
</feature>